<keyword evidence="6" id="KW-1185">Reference proteome</keyword>
<proteinExistence type="inferred from homology"/>
<dbReference type="GO" id="GO:0008171">
    <property type="term" value="F:O-methyltransferase activity"/>
    <property type="evidence" value="ECO:0007669"/>
    <property type="project" value="InterPro"/>
</dbReference>
<comment type="caution">
    <text evidence="5">The sequence shown here is derived from an EMBL/GenBank/DDBJ whole genome shotgun (WGS) entry which is preliminary data.</text>
</comment>
<evidence type="ECO:0000256" key="2">
    <source>
        <dbReference type="ARBA" id="ARBA00022679"/>
    </source>
</evidence>
<dbReference type="InterPro" id="IPR050362">
    <property type="entry name" value="Cation-dep_OMT"/>
</dbReference>
<comment type="similarity">
    <text evidence="4">Belongs to the class I-like SAM-binding methyltransferase superfamily. Cation-dependent O-methyltransferase family.</text>
</comment>
<dbReference type="Gene3D" id="3.40.50.150">
    <property type="entry name" value="Vaccinia Virus protein VP39"/>
    <property type="match status" value="1"/>
</dbReference>
<evidence type="ECO:0000256" key="3">
    <source>
        <dbReference type="ARBA" id="ARBA00022691"/>
    </source>
</evidence>
<evidence type="ECO:0000313" key="5">
    <source>
        <dbReference type="EMBL" id="KAF2075025.1"/>
    </source>
</evidence>
<dbReference type="EMBL" id="AJWJ01000118">
    <property type="protein sequence ID" value="KAF2075025.1"/>
    <property type="molecule type" value="Genomic_DNA"/>
</dbReference>
<gene>
    <name evidence="5" type="ORF">CYY_003677</name>
</gene>
<dbReference type="OrthoDB" id="10251242at2759"/>
<dbReference type="SUPFAM" id="SSF53335">
    <property type="entry name" value="S-adenosyl-L-methionine-dependent methyltransferases"/>
    <property type="match status" value="1"/>
</dbReference>
<dbReference type="PANTHER" id="PTHR10509">
    <property type="entry name" value="O-METHYLTRANSFERASE-RELATED"/>
    <property type="match status" value="1"/>
</dbReference>
<dbReference type="AlphaFoldDB" id="A0A8J4PWF4"/>
<dbReference type="GO" id="GO:0008757">
    <property type="term" value="F:S-adenosylmethionine-dependent methyltransferase activity"/>
    <property type="evidence" value="ECO:0007669"/>
    <property type="project" value="TreeGrafter"/>
</dbReference>
<dbReference type="InterPro" id="IPR002935">
    <property type="entry name" value="SAM_O-MeTrfase"/>
</dbReference>
<dbReference type="InterPro" id="IPR029063">
    <property type="entry name" value="SAM-dependent_MTases_sf"/>
</dbReference>
<evidence type="ECO:0000313" key="6">
    <source>
        <dbReference type="Proteomes" id="UP000695562"/>
    </source>
</evidence>
<name>A0A8J4PWF4_9MYCE</name>
<keyword evidence="2" id="KW-0808">Transferase</keyword>
<dbReference type="Proteomes" id="UP000695562">
    <property type="component" value="Unassembled WGS sequence"/>
</dbReference>
<evidence type="ECO:0000256" key="1">
    <source>
        <dbReference type="ARBA" id="ARBA00022603"/>
    </source>
</evidence>
<accession>A0A8J4PWF4</accession>
<evidence type="ECO:0008006" key="7">
    <source>
        <dbReference type="Google" id="ProtNLM"/>
    </source>
</evidence>
<dbReference type="Pfam" id="PF01596">
    <property type="entry name" value="Methyltransf_3"/>
    <property type="match status" value="1"/>
</dbReference>
<dbReference type="CDD" id="cd02440">
    <property type="entry name" value="AdoMet_MTases"/>
    <property type="match status" value="1"/>
</dbReference>
<organism evidence="5 6">
    <name type="scientific">Polysphondylium violaceum</name>
    <dbReference type="NCBI Taxonomy" id="133409"/>
    <lineage>
        <taxon>Eukaryota</taxon>
        <taxon>Amoebozoa</taxon>
        <taxon>Evosea</taxon>
        <taxon>Eumycetozoa</taxon>
        <taxon>Dictyostelia</taxon>
        <taxon>Dictyosteliales</taxon>
        <taxon>Dictyosteliaceae</taxon>
        <taxon>Polysphondylium</taxon>
    </lineage>
</organism>
<dbReference type="PROSITE" id="PS51682">
    <property type="entry name" value="SAM_OMT_I"/>
    <property type="match status" value="1"/>
</dbReference>
<evidence type="ECO:0000256" key="4">
    <source>
        <dbReference type="ARBA" id="ARBA00023453"/>
    </source>
</evidence>
<sequence>MPYDGKLVKSHITEESLEYLQNKCLPSFNQSQIELNNFTQQHARSTMQTTPEQVTFFQFLLKVLNAKKVIEVGVFTGYCTLAMALALPEDGKVVGCDVSHEFTNHAQPYWEKAGVAKKIDLRIQPATKTLQDLIDAGESGTYDFIFIDADKVSYVEYYKLSVQLIRPGGIVAIDNVLFHGTVADPAINDDNTVAIRKLNELIQNDSAVFKSTLPIADGVTFVTKK</sequence>
<reference evidence="5" key="1">
    <citation type="submission" date="2020-01" db="EMBL/GenBank/DDBJ databases">
        <title>Development of genomics and gene disruption for Polysphondylium violaceum indicates a role for the polyketide synthase stlB in stalk morphogenesis.</title>
        <authorList>
            <person name="Narita B."/>
            <person name="Kawabe Y."/>
            <person name="Kin K."/>
            <person name="Saito T."/>
            <person name="Gibbs R."/>
            <person name="Kuspa A."/>
            <person name="Muzny D."/>
            <person name="Queller D."/>
            <person name="Richards S."/>
            <person name="Strassman J."/>
            <person name="Sucgang R."/>
            <person name="Worley K."/>
            <person name="Schaap P."/>
        </authorList>
    </citation>
    <scope>NUCLEOTIDE SEQUENCE</scope>
    <source>
        <strain evidence="5">QSvi11</strain>
    </source>
</reference>
<dbReference type="PANTHER" id="PTHR10509:SF14">
    <property type="entry name" value="CAFFEOYL-COA O-METHYLTRANSFERASE 3-RELATED"/>
    <property type="match status" value="1"/>
</dbReference>
<keyword evidence="3" id="KW-0949">S-adenosyl-L-methionine</keyword>
<keyword evidence="1" id="KW-0489">Methyltransferase</keyword>
<protein>
    <recommendedName>
        <fullName evidence="7">O-methyltransferase family 3 protein</fullName>
    </recommendedName>
</protein>
<dbReference type="GO" id="GO:0032259">
    <property type="term" value="P:methylation"/>
    <property type="evidence" value="ECO:0007669"/>
    <property type="project" value="UniProtKB-KW"/>
</dbReference>